<evidence type="ECO:0000256" key="2">
    <source>
        <dbReference type="ARBA" id="ARBA00022448"/>
    </source>
</evidence>
<keyword evidence="4 9" id="KW-0812">Transmembrane</keyword>
<evidence type="ECO:0000256" key="3">
    <source>
        <dbReference type="ARBA" id="ARBA00022475"/>
    </source>
</evidence>
<dbReference type="PANTHER" id="PTHR12428">
    <property type="entry name" value="OXA1"/>
    <property type="match status" value="1"/>
</dbReference>
<dbReference type="GO" id="GO:0005886">
    <property type="term" value="C:plasma membrane"/>
    <property type="evidence" value="ECO:0007669"/>
    <property type="project" value="UniProtKB-SubCell"/>
</dbReference>
<dbReference type="InterPro" id="IPR028055">
    <property type="entry name" value="YidC/Oxa/ALB_C"/>
</dbReference>
<feature type="transmembrane region" description="Helical" evidence="10">
    <location>
        <begin position="152"/>
        <end position="169"/>
    </location>
</feature>
<dbReference type="PANTHER" id="PTHR12428:SF65">
    <property type="entry name" value="CYTOCHROME C OXIDASE ASSEMBLY PROTEIN COX18, MITOCHONDRIAL"/>
    <property type="match status" value="1"/>
</dbReference>
<evidence type="ECO:0000259" key="11">
    <source>
        <dbReference type="Pfam" id="PF02096"/>
    </source>
</evidence>
<evidence type="ECO:0000256" key="4">
    <source>
        <dbReference type="ARBA" id="ARBA00022692"/>
    </source>
</evidence>
<keyword evidence="8" id="KW-0143">Chaperone</keyword>
<dbReference type="InterPro" id="IPR047196">
    <property type="entry name" value="YidC_ALB_C"/>
</dbReference>
<evidence type="ECO:0000256" key="9">
    <source>
        <dbReference type="RuleBase" id="RU003945"/>
    </source>
</evidence>
<gene>
    <name evidence="12" type="ORF">A3C11_01610</name>
</gene>
<dbReference type="EMBL" id="MHQJ01000039">
    <property type="protein sequence ID" value="OHA00697.1"/>
    <property type="molecule type" value="Genomic_DNA"/>
</dbReference>
<comment type="similarity">
    <text evidence="9">Belongs to the OXA1/ALB3/YidC family.</text>
</comment>
<evidence type="ECO:0000256" key="1">
    <source>
        <dbReference type="ARBA" id="ARBA00004651"/>
    </source>
</evidence>
<feature type="transmembrane region" description="Helical" evidence="10">
    <location>
        <begin position="190"/>
        <end position="214"/>
    </location>
</feature>
<dbReference type="AlphaFoldDB" id="A0A1G2KMM2"/>
<comment type="subcellular location">
    <subcellularLocation>
        <location evidence="1">Cell membrane</location>
        <topology evidence="1">Multi-pass membrane protein</topology>
    </subcellularLocation>
    <subcellularLocation>
        <location evidence="9">Membrane</location>
        <topology evidence="9">Multi-pass membrane protein</topology>
    </subcellularLocation>
</comment>
<evidence type="ECO:0000256" key="7">
    <source>
        <dbReference type="ARBA" id="ARBA00023136"/>
    </source>
</evidence>
<reference evidence="12 13" key="1">
    <citation type="journal article" date="2016" name="Nat. Commun.">
        <title>Thousands of microbial genomes shed light on interconnected biogeochemical processes in an aquifer system.</title>
        <authorList>
            <person name="Anantharaman K."/>
            <person name="Brown C.T."/>
            <person name="Hug L.A."/>
            <person name="Sharon I."/>
            <person name="Castelle C.J."/>
            <person name="Probst A.J."/>
            <person name="Thomas B.C."/>
            <person name="Singh A."/>
            <person name="Wilkins M.J."/>
            <person name="Karaoz U."/>
            <person name="Brodie E.L."/>
            <person name="Williams K.H."/>
            <person name="Hubbard S.S."/>
            <person name="Banfield J.F."/>
        </authorList>
    </citation>
    <scope>NUCLEOTIDE SEQUENCE [LARGE SCALE GENOMIC DNA]</scope>
</reference>
<keyword evidence="2" id="KW-0813">Transport</keyword>
<evidence type="ECO:0000256" key="8">
    <source>
        <dbReference type="ARBA" id="ARBA00023186"/>
    </source>
</evidence>
<proteinExistence type="inferred from homology"/>
<dbReference type="CDD" id="cd20070">
    <property type="entry name" value="5TM_YidC_Alb3"/>
    <property type="match status" value="1"/>
</dbReference>
<dbReference type="Proteomes" id="UP000177362">
    <property type="component" value="Unassembled WGS sequence"/>
</dbReference>
<evidence type="ECO:0000313" key="12">
    <source>
        <dbReference type="EMBL" id="OHA00697.1"/>
    </source>
</evidence>
<organism evidence="12 13">
    <name type="scientific">Candidatus Sungbacteria bacterium RIFCSPHIGHO2_02_FULL_49_12</name>
    <dbReference type="NCBI Taxonomy" id="1802271"/>
    <lineage>
        <taxon>Bacteria</taxon>
        <taxon>Candidatus Sungiibacteriota</taxon>
    </lineage>
</organism>
<evidence type="ECO:0000256" key="5">
    <source>
        <dbReference type="ARBA" id="ARBA00022927"/>
    </source>
</evidence>
<keyword evidence="7 10" id="KW-0472">Membrane</keyword>
<dbReference type="InterPro" id="IPR001708">
    <property type="entry name" value="YidC/ALB3/OXA1/COX18"/>
</dbReference>
<feature type="domain" description="Membrane insertase YidC/Oxa/ALB C-terminal" evidence="11">
    <location>
        <begin position="30"/>
        <end position="224"/>
    </location>
</feature>
<protein>
    <recommendedName>
        <fullName evidence="11">Membrane insertase YidC/Oxa/ALB C-terminal domain-containing protein</fullName>
    </recommendedName>
</protein>
<evidence type="ECO:0000256" key="6">
    <source>
        <dbReference type="ARBA" id="ARBA00022989"/>
    </source>
</evidence>
<evidence type="ECO:0000256" key="10">
    <source>
        <dbReference type="SAM" id="Phobius"/>
    </source>
</evidence>
<sequence length="237" mass="26631">MYSIFTEIFTRPLLNLLVFFYQTLPFHDLGLSIILVTILIRLLLYPFVAKSLRAQKALSDIQPEIKALQEKYKNNKEEQAKQTMELYRTRGVNPFSGCLPVLVQLPLLIGLVSVFSAITEPGALDQLYGFVARPNTINTVAFGFLNLATPNVMLAIMAGATQFLQAYFAPQPVTAGGDSPFAKSMQTQTLYFLPIFITVIAWRFAAALPLYWVVLNIIGIFQQGGIPKDFLRRRKPH</sequence>
<dbReference type="GO" id="GO:0015031">
    <property type="term" value="P:protein transport"/>
    <property type="evidence" value="ECO:0007669"/>
    <property type="project" value="UniProtKB-KW"/>
</dbReference>
<keyword evidence="3" id="KW-1003">Cell membrane</keyword>
<comment type="caution">
    <text evidence="12">The sequence shown here is derived from an EMBL/GenBank/DDBJ whole genome shotgun (WGS) entry which is preliminary data.</text>
</comment>
<evidence type="ECO:0000313" key="13">
    <source>
        <dbReference type="Proteomes" id="UP000177362"/>
    </source>
</evidence>
<dbReference type="STRING" id="1802271.A3C11_01610"/>
<accession>A0A1G2KMM2</accession>
<dbReference type="NCBIfam" id="TIGR03592">
    <property type="entry name" value="yidC_oxa1_cterm"/>
    <property type="match status" value="1"/>
</dbReference>
<dbReference type="GO" id="GO:0032977">
    <property type="term" value="F:membrane insertase activity"/>
    <property type="evidence" value="ECO:0007669"/>
    <property type="project" value="InterPro"/>
</dbReference>
<dbReference type="Pfam" id="PF02096">
    <property type="entry name" value="60KD_IMP"/>
    <property type="match status" value="1"/>
</dbReference>
<keyword evidence="6 10" id="KW-1133">Transmembrane helix</keyword>
<dbReference type="GO" id="GO:0051205">
    <property type="term" value="P:protein insertion into membrane"/>
    <property type="evidence" value="ECO:0007669"/>
    <property type="project" value="TreeGrafter"/>
</dbReference>
<name>A0A1G2KMM2_9BACT</name>
<keyword evidence="5" id="KW-0653">Protein transport</keyword>
<feature type="transmembrane region" description="Helical" evidence="10">
    <location>
        <begin position="29"/>
        <end position="48"/>
    </location>
</feature>